<dbReference type="GO" id="GO:0016740">
    <property type="term" value="F:transferase activity"/>
    <property type="evidence" value="ECO:0007669"/>
    <property type="project" value="UniProtKB-KW"/>
</dbReference>
<reference evidence="1 2" key="1">
    <citation type="submission" date="2018-07" db="EMBL/GenBank/DDBJ databases">
        <title>Genomic Encyclopedia of Type Strains, Phase III (KMG-III): the genomes of soil and plant-associated and newly described type strains.</title>
        <authorList>
            <person name="Whitman W."/>
        </authorList>
    </citation>
    <scope>NUCLEOTIDE SEQUENCE [LARGE SCALE GENOMIC DNA]</scope>
    <source>
        <strain evidence="1 2">CECT 8488</strain>
    </source>
</reference>
<sequence length="265" mass="30465">MQINTSVFSAHLQQYLTSQETLHSEHQHILLACMPKSASRTALALLEGHASLDHISLNETDSNLSESLDSLKLLLYQGRNWVAHHHVHCALTLPTQLKRFSIRTITLTRNLFDVCVSIRDHMLKAARHGGLVMFAHIIPHTPEFADWSEQEQLDFIIVMAIPWYVKFYASWHMIAPSQDYHPLWIDYDQLIGHPLETTRTMFAHCGLDYDVESLSCLVATVMERQPNFNVDRRGRGEESLTKLQKDKIRHLCCHYPAVDFSRLGV</sequence>
<accession>A0A3D9HJL4</accession>
<dbReference type="InterPro" id="IPR027417">
    <property type="entry name" value="P-loop_NTPase"/>
</dbReference>
<dbReference type="AlphaFoldDB" id="A0A3D9HJL4"/>
<keyword evidence="1" id="KW-0808">Transferase</keyword>
<protein>
    <submittedName>
        <fullName evidence="1">Sulfotransferase domain-containing protein</fullName>
    </submittedName>
</protein>
<dbReference type="EMBL" id="QRDW01000005">
    <property type="protein sequence ID" value="RED49644.1"/>
    <property type="molecule type" value="Genomic_DNA"/>
</dbReference>
<dbReference type="Gene3D" id="3.40.50.300">
    <property type="entry name" value="P-loop containing nucleotide triphosphate hydrolases"/>
    <property type="match status" value="1"/>
</dbReference>
<dbReference type="Proteomes" id="UP000256845">
    <property type="component" value="Unassembled WGS sequence"/>
</dbReference>
<evidence type="ECO:0000313" key="2">
    <source>
        <dbReference type="Proteomes" id="UP000256845"/>
    </source>
</evidence>
<proteinExistence type="predicted"/>
<dbReference type="OrthoDB" id="7366131at2"/>
<gene>
    <name evidence="1" type="ORF">DFP90_10514</name>
</gene>
<evidence type="ECO:0000313" key="1">
    <source>
        <dbReference type="EMBL" id="RED49644.1"/>
    </source>
</evidence>
<comment type="caution">
    <text evidence="1">The sequence shown here is derived from an EMBL/GenBank/DDBJ whole genome shotgun (WGS) entry which is preliminary data.</text>
</comment>
<dbReference type="SUPFAM" id="SSF52540">
    <property type="entry name" value="P-loop containing nucleoside triphosphate hydrolases"/>
    <property type="match status" value="1"/>
</dbReference>
<keyword evidence="2" id="KW-1185">Reference proteome</keyword>
<dbReference type="RefSeq" id="WP_115936904.1">
    <property type="nucleotide sequence ID" value="NZ_QRDW01000005.1"/>
</dbReference>
<name>A0A3D9HJL4_9PROT</name>
<organism evidence="1 2">
    <name type="scientific">Aestuariispira insulae</name>
    <dbReference type="NCBI Taxonomy" id="1461337"/>
    <lineage>
        <taxon>Bacteria</taxon>
        <taxon>Pseudomonadati</taxon>
        <taxon>Pseudomonadota</taxon>
        <taxon>Alphaproteobacteria</taxon>
        <taxon>Rhodospirillales</taxon>
        <taxon>Kiloniellaceae</taxon>
        <taxon>Aestuariispira</taxon>
    </lineage>
</organism>